<evidence type="ECO:0000313" key="6">
    <source>
        <dbReference type="Proteomes" id="UP001597171"/>
    </source>
</evidence>
<protein>
    <submittedName>
        <fullName evidence="5">Response regulator transcription factor</fullName>
    </submittedName>
</protein>
<dbReference type="SUPFAM" id="SSF46894">
    <property type="entry name" value="C-terminal effector domain of the bipartite response regulators"/>
    <property type="match status" value="1"/>
</dbReference>
<keyword evidence="3" id="KW-0804">Transcription</keyword>
<dbReference type="InterPro" id="IPR000792">
    <property type="entry name" value="Tscrpt_reg_LuxR_C"/>
</dbReference>
<dbReference type="InterPro" id="IPR036693">
    <property type="entry name" value="TF_LuxR_autoind-bd_dom_sf"/>
</dbReference>
<comment type="caution">
    <text evidence="5">The sequence shown here is derived from an EMBL/GenBank/DDBJ whole genome shotgun (WGS) entry which is preliminary data.</text>
</comment>
<keyword evidence="6" id="KW-1185">Reference proteome</keyword>
<reference evidence="6" key="1">
    <citation type="journal article" date="2019" name="Int. J. Syst. Evol. Microbiol.">
        <title>The Global Catalogue of Microorganisms (GCM) 10K type strain sequencing project: providing services to taxonomists for standard genome sequencing and annotation.</title>
        <authorList>
            <consortium name="The Broad Institute Genomics Platform"/>
            <consortium name="The Broad Institute Genome Sequencing Center for Infectious Disease"/>
            <person name="Wu L."/>
            <person name="Ma J."/>
        </authorList>
    </citation>
    <scope>NUCLEOTIDE SEQUENCE [LARGE SCALE GENOMIC DNA]</scope>
    <source>
        <strain evidence="6">CCUG 61696</strain>
    </source>
</reference>
<dbReference type="InterPro" id="IPR036388">
    <property type="entry name" value="WH-like_DNA-bd_sf"/>
</dbReference>
<evidence type="ECO:0000256" key="3">
    <source>
        <dbReference type="ARBA" id="ARBA00023163"/>
    </source>
</evidence>
<dbReference type="PRINTS" id="PR00038">
    <property type="entry name" value="HTHLUXR"/>
</dbReference>
<sequence length="331" mass="36900">METPIDIAGIATACRACDPHAGREMLDLMMSRLPFAGTCLTSFNPVEKRHEIVASSGYDDHVAAYLRSGFVDADPIWNYYQTKGRQQRSLKWSEMPFDYYNTFSVQGIFHPAGYREGITLCLYSRDGRYTGDLHISTDDPRFPSSDMMSDVVERLRTILGNFTDILRDTAHPYAGRVKNGSGCIIAGDGDIVDLPGIARMEGTLRDALKTHLSALTSGEIPNVFMFRHARVWWRVFTGIVGDNARILIAEDCPLPYELTSRELQIIEHLISGATNNEIAALNFVARSTVSKHLENIFDKLGCNSRTSAVSIALNNNLRHLPAPRRTDRSAV</sequence>
<dbReference type="PROSITE" id="PS50043">
    <property type="entry name" value="HTH_LUXR_2"/>
    <property type="match status" value="1"/>
</dbReference>
<gene>
    <name evidence="5" type="ORF">ACFQ4O_01225</name>
</gene>
<dbReference type="PANTHER" id="PTHR44688:SF16">
    <property type="entry name" value="DNA-BINDING TRANSCRIPTIONAL ACTIVATOR DEVR_DOSR"/>
    <property type="match status" value="1"/>
</dbReference>
<dbReference type="InterPro" id="IPR016032">
    <property type="entry name" value="Sig_transdc_resp-reg_C-effctor"/>
</dbReference>
<dbReference type="CDD" id="cd06170">
    <property type="entry name" value="LuxR_C_like"/>
    <property type="match status" value="1"/>
</dbReference>
<keyword evidence="1" id="KW-0805">Transcription regulation</keyword>
<dbReference type="EMBL" id="JBHTMX010000003">
    <property type="protein sequence ID" value="MFD1330616.1"/>
    <property type="molecule type" value="Genomic_DNA"/>
</dbReference>
<dbReference type="RefSeq" id="WP_378773782.1">
    <property type="nucleotide sequence ID" value="NZ_JBHTMX010000003.1"/>
</dbReference>
<proteinExistence type="predicted"/>
<dbReference type="SMART" id="SM00421">
    <property type="entry name" value="HTH_LUXR"/>
    <property type="match status" value="1"/>
</dbReference>
<evidence type="ECO:0000313" key="5">
    <source>
        <dbReference type="EMBL" id="MFD1330616.1"/>
    </source>
</evidence>
<organism evidence="5 6">
    <name type="scientific">Methylopila musalis</name>
    <dbReference type="NCBI Taxonomy" id="1134781"/>
    <lineage>
        <taxon>Bacteria</taxon>
        <taxon>Pseudomonadati</taxon>
        <taxon>Pseudomonadota</taxon>
        <taxon>Alphaproteobacteria</taxon>
        <taxon>Hyphomicrobiales</taxon>
        <taxon>Methylopilaceae</taxon>
        <taxon>Methylopila</taxon>
    </lineage>
</organism>
<dbReference type="Gene3D" id="1.10.10.10">
    <property type="entry name" value="Winged helix-like DNA-binding domain superfamily/Winged helix DNA-binding domain"/>
    <property type="match status" value="1"/>
</dbReference>
<dbReference type="Pfam" id="PF00196">
    <property type="entry name" value="GerE"/>
    <property type="match status" value="1"/>
</dbReference>
<accession>A0ABW3Z391</accession>
<evidence type="ECO:0000259" key="4">
    <source>
        <dbReference type="PROSITE" id="PS50043"/>
    </source>
</evidence>
<evidence type="ECO:0000256" key="2">
    <source>
        <dbReference type="ARBA" id="ARBA00023125"/>
    </source>
</evidence>
<dbReference type="PANTHER" id="PTHR44688">
    <property type="entry name" value="DNA-BINDING TRANSCRIPTIONAL ACTIVATOR DEVR_DOSR"/>
    <property type="match status" value="1"/>
</dbReference>
<keyword evidence="2" id="KW-0238">DNA-binding</keyword>
<feature type="domain" description="HTH luxR-type" evidence="4">
    <location>
        <begin position="250"/>
        <end position="316"/>
    </location>
</feature>
<dbReference type="SUPFAM" id="SSF75516">
    <property type="entry name" value="Pheromone-binding domain of LuxR-like quorum-sensing transcription factors"/>
    <property type="match status" value="1"/>
</dbReference>
<evidence type="ECO:0000256" key="1">
    <source>
        <dbReference type="ARBA" id="ARBA00023015"/>
    </source>
</evidence>
<dbReference type="Proteomes" id="UP001597171">
    <property type="component" value="Unassembled WGS sequence"/>
</dbReference>
<dbReference type="Gene3D" id="3.30.450.80">
    <property type="entry name" value="Transcription factor LuxR-like, autoinducer-binding domain"/>
    <property type="match status" value="1"/>
</dbReference>
<name>A0ABW3Z391_9HYPH</name>